<dbReference type="PANTHER" id="PTHR15337">
    <property type="entry name" value="ANTERIOR GRADIENT PROTEIN-RELATED"/>
    <property type="match status" value="1"/>
</dbReference>
<proteinExistence type="predicted"/>
<dbReference type="EMBL" id="AP025292">
    <property type="protein sequence ID" value="BDC99329.1"/>
    <property type="molecule type" value="Genomic_DNA"/>
</dbReference>
<dbReference type="Proteomes" id="UP001354989">
    <property type="component" value="Chromosome"/>
</dbReference>
<dbReference type="PANTHER" id="PTHR15337:SF11">
    <property type="entry name" value="THIOREDOXIN DOMAIN-CONTAINING PROTEIN"/>
    <property type="match status" value="1"/>
</dbReference>
<evidence type="ECO:0008006" key="5">
    <source>
        <dbReference type="Google" id="ProtNLM"/>
    </source>
</evidence>
<organism evidence="3 4">
    <name type="scientific">Persicobacter psychrovividus</name>
    <dbReference type="NCBI Taxonomy" id="387638"/>
    <lineage>
        <taxon>Bacteria</taxon>
        <taxon>Pseudomonadati</taxon>
        <taxon>Bacteroidota</taxon>
        <taxon>Cytophagia</taxon>
        <taxon>Cytophagales</taxon>
        <taxon>Persicobacteraceae</taxon>
        <taxon>Persicobacter</taxon>
    </lineage>
</organism>
<gene>
    <name evidence="3" type="ORF">PEPS_16100</name>
</gene>
<dbReference type="RefSeq" id="WP_338396735.1">
    <property type="nucleotide sequence ID" value="NZ_AP025292.1"/>
</dbReference>
<dbReference type="Pfam" id="PF13899">
    <property type="entry name" value="Thioredoxin_7"/>
    <property type="match status" value="1"/>
</dbReference>
<evidence type="ECO:0000313" key="4">
    <source>
        <dbReference type="Proteomes" id="UP001354989"/>
    </source>
</evidence>
<dbReference type="SUPFAM" id="SSF52833">
    <property type="entry name" value="Thioredoxin-like"/>
    <property type="match status" value="1"/>
</dbReference>
<dbReference type="InterPro" id="IPR036249">
    <property type="entry name" value="Thioredoxin-like_sf"/>
</dbReference>
<evidence type="ECO:0000256" key="2">
    <source>
        <dbReference type="SAM" id="SignalP"/>
    </source>
</evidence>
<sequence length="154" mass="17580">MKNILMVLMAVVFGTLTAQAQETNWKKIYDPSLNGKAQIEQAVALAKKEGKKVMVQVGGNWCPYCIRLNKFVMTDPELKQMVDDNFVYVHLNYSKENKNLELLESWGNPQKNGFPVLVFLNKKGKVTHVQPTGDLEKDKSYDKAQLVKVYQDNK</sequence>
<accession>A0ABM7VEG8</accession>
<keyword evidence="1 2" id="KW-0732">Signal</keyword>
<evidence type="ECO:0000313" key="3">
    <source>
        <dbReference type="EMBL" id="BDC99329.1"/>
    </source>
</evidence>
<name>A0ABM7VEG8_9BACT</name>
<dbReference type="InterPro" id="IPR051099">
    <property type="entry name" value="AGR/TXD"/>
</dbReference>
<evidence type="ECO:0000256" key="1">
    <source>
        <dbReference type="ARBA" id="ARBA00022729"/>
    </source>
</evidence>
<feature type="signal peptide" evidence="2">
    <location>
        <begin position="1"/>
        <end position="20"/>
    </location>
</feature>
<feature type="chain" id="PRO_5045907498" description="Thioredoxin family protein" evidence="2">
    <location>
        <begin position="21"/>
        <end position="154"/>
    </location>
</feature>
<keyword evidence="4" id="KW-1185">Reference proteome</keyword>
<protein>
    <recommendedName>
        <fullName evidence="5">Thioredoxin family protein</fullName>
    </recommendedName>
</protein>
<dbReference type="Gene3D" id="3.40.30.10">
    <property type="entry name" value="Glutaredoxin"/>
    <property type="match status" value="1"/>
</dbReference>
<reference evidence="3 4" key="1">
    <citation type="submission" date="2021-12" db="EMBL/GenBank/DDBJ databases">
        <title>Genome sequencing of bacteria with rrn-lacking chromosome and rrn-plasmid.</title>
        <authorList>
            <person name="Anda M."/>
            <person name="Iwasaki W."/>
        </authorList>
    </citation>
    <scope>NUCLEOTIDE SEQUENCE [LARGE SCALE GENOMIC DNA]</scope>
    <source>
        <strain evidence="3 4">NBRC 101262</strain>
    </source>
</reference>